<dbReference type="EMBL" id="JAPEUY010000011">
    <property type="protein sequence ID" value="KAJ4367988.1"/>
    <property type="molecule type" value="Genomic_DNA"/>
</dbReference>
<dbReference type="Proteomes" id="UP001140560">
    <property type="component" value="Unassembled WGS sequence"/>
</dbReference>
<name>A0A9W8Y5R9_9PLEO</name>
<keyword evidence="2" id="KW-0813">Transport</keyword>
<dbReference type="GO" id="GO:0022857">
    <property type="term" value="F:transmembrane transporter activity"/>
    <property type="evidence" value="ECO:0007669"/>
    <property type="project" value="TreeGrafter"/>
</dbReference>
<evidence type="ECO:0000313" key="7">
    <source>
        <dbReference type="EMBL" id="KAJ4367988.1"/>
    </source>
</evidence>
<comment type="subcellular location">
    <subcellularLocation>
        <location evidence="1">Membrane</location>
        <topology evidence="1">Multi-pass membrane protein</topology>
    </subcellularLocation>
</comment>
<evidence type="ECO:0000256" key="1">
    <source>
        <dbReference type="ARBA" id="ARBA00004141"/>
    </source>
</evidence>
<evidence type="ECO:0000313" key="8">
    <source>
        <dbReference type="Proteomes" id="UP001140560"/>
    </source>
</evidence>
<dbReference type="InterPro" id="IPR036259">
    <property type="entry name" value="MFS_trans_sf"/>
</dbReference>
<feature type="transmembrane region" description="Helical" evidence="6">
    <location>
        <begin position="12"/>
        <end position="30"/>
    </location>
</feature>
<keyword evidence="8" id="KW-1185">Reference proteome</keyword>
<organism evidence="7 8">
    <name type="scientific">Neocucurbitaria cava</name>
    <dbReference type="NCBI Taxonomy" id="798079"/>
    <lineage>
        <taxon>Eukaryota</taxon>
        <taxon>Fungi</taxon>
        <taxon>Dikarya</taxon>
        <taxon>Ascomycota</taxon>
        <taxon>Pezizomycotina</taxon>
        <taxon>Dothideomycetes</taxon>
        <taxon>Pleosporomycetidae</taxon>
        <taxon>Pleosporales</taxon>
        <taxon>Pleosporineae</taxon>
        <taxon>Cucurbitariaceae</taxon>
        <taxon>Neocucurbitaria</taxon>
    </lineage>
</organism>
<dbReference type="OrthoDB" id="3639251at2759"/>
<gene>
    <name evidence="7" type="ORF">N0V83_006343</name>
</gene>
<sequence length="142" mass="15281">MLSDRLKSRGLIASISCLIAGLAFIVQAALPGTAYAARYAMLIIATTGVFGGLPPLCAWVGDNVRTTTAGSLSTALNIAFSGPGQIIGVWIYRAQDAPFYRLGHAINAAFILMSGLLSFCLMLYYRRLNKKMVGTSEQRWMA</sequence>
<feature type="transmembrane region" description="Helical" evidence="6">
    <location>
        <begin position="36"/>
        <end position="60"/>
    </location>
</feature>
<keyword evidence="3 6" id="KW-0812">Transmembrane</keyword>
<keyword evidence="4 6" id="KW-1133">Transmembrane helix</keyword>
<dbReference type="AlphaFoldDB" id="A0A9W8Y5R9"/>
<proteinExistence type="predicted"/>
<evidence type="ECO:0000256" key="3">
    <source>
        <dbReference type="ARBA" id="ARBA00022692"/>
    </source>
</evidence>
<evidence type="ECO:0000256" key="6">
    <source>
        <dbReference type="SAM" id="Phobius"/>
    </source>
</evidence>
<reference evidence="7" key="1">
    <citation type="submission" date="2022-10" db="EMBL/GenBank/DDBJ databases">
        <title>Tapping the CABI collections for fungal endophytes: first genome assemblies for Collariella, Neodidymelliopsis, Ascochyta clinopodiicola, Didymella pomorum, Didymosphaeria variabile, Neocosmospora piperis and Neocucurbitaria cava.</title>
        <authorList>
            <person name="Hill R."/>
        </authorList>
    </citation>
    <scope>NUCLEOTIDE SEQUENCE</scope>
    <source>
        <strain evidence="7">IMI 356814</strain>
    </source>
</reference>
<accession>A0A9W8Y5R9</accession>
<dbReference type="Gene3D" id="1.20.1250.20">
    <property type="entry name" value="MFS general substrate transporter like domains"/>
    <property type="match status" value="1"/>
</dbReference>
<protein>
    <submittedName>
        <fullName evidence="7">Uncharacterized protein</fullName>
    </submittedName>
</protein>
<keyword evidence="5 6" id="KW-0472">Membrane</keyword>
<feature type="transmembrane region" description="Helical" evidence="6">
    <location>
        <begin position="72"/>
        <end position="92"/>
    </location>
</feature>
<evidence type="ECO:0000256" key="4">
    <source>
        <dbReference type="ARBA" id="ARBA00022989"/>
    </source>
</evidence>
<dbReference type="SUPFAM" id="SSF103473">
    <property type="entry name" value="MFS general substrate transporter"/>
    <property type="match status" value="1"/>
</dbReference>
<evidence type="ECO:0000256" key="2">
    <source>
        <dbReference type="ARBA" id="ARBA00022448"/>
    </source>
</evidence>
<feature type="transmembrane region" description="Helical" evidence="6">
    <location>
        <begin position="104"/>
        <end position="125"/>
    </location>
</feature>
<evidence type="ECO:0000256" key="5">
    <source>
        <dbReference type="ARBA" id="ARBA00023136"/>
    </source>
</evidence>
<dbReference type="GO" id="GO:0016020">
    <property type="term" value="C:membrane"/>
    <property type="evidence" value="ECO:0007669"/>
    <property type="project" value="UniProtKB-SubCell"/>
</dbReference>
<dbReference type="PANTHER" id="PTHR43791">
    <property type="entry name" value="PERMEASE-RELATED"/>
    <property type="match status" value="1"/>
</dbReference>
<dbReference type="PANTHER" id="PTHR43791:SF49">
    <property type="entry name" value="TRANSPORTER, PUTATIVE (AFU_ORTHOLOGUE AFUA_4G04250)-RELATED"/>
    <property type="match status" value="1"/>
</dbReference>
<comment type="caution">
    <text evidence="7">The sequence shown here is derived from an EMBL/GenBank/DDBJ whole genome shotgun (WGS) entry which is preliminary data.</text>
</comment>